<gene>
    <name evidence="3" type="ORF">GZA08_03020</name>
</gene>
<dbReference type="PANTHER" id="PTHR38048">
    <property type="entry name" value="EXPRESSED PROTEIN"/>
    <property type="match status" value="1"/>
</dbReference>
<dbReference type="PANTHER" id="PTHR38048:SF2">
    <property type="entry name" value="HEMERYTHRIN-LIKE DOMAIN-CONTAINING PROTEIN"/>
    <property type="match status" value="1"/>
</dbReference>
<sequence length="186" mass="20622">MAEEITLPDPATRPEAPKLENVTPQQKMPGQHLKMIHDHQRRNMEVLRQIVLAARDGGLPEGGAEVALDKVGWVKNLRRFGALCGQHCQIVHMHHSIEDAHMFPALSQKAVAFRAVVQRLGEEHDAVHHLLMQLIDELNALNANPSQQKFEAAVATNTRLEAFLLSHLGYEEDSIGDALGVFNIGV</sequence>
<proteinExistence type="predicted"/>
<dbReference type="Proteomes" id="UP000474757">
    <property type="component" value="Unassembled WGS sequence"/>
</dbReference>
<dbReference type="EMBL" id="JAAGAB010000001">
    <property type="protein sequence ID" value="NDU99942.1"/>
    <property type="molecule type" value="Genomic_DNA"/>
</dbReference>
<organism evidence="3 4">
    <name type="scientific">Pseudoroseicyclus tamaricis</name>
    <dbReference type="NCBI Taxonomy" id="2705421"/>
    <lineage>
        <taxon>Bacteria</taxon>
        <taxon>Pseudomonadati</taxon>
        <taxon>Pseudomonadota</taxon>
        <taxon>Alphaproteobacteria</taxon>
        <taxon>Rhodobacterales</taxon>
        <taxon>Paracoccaceae</taxon>
        <taxon>Pseudoroseicyclus</taxon>
    </lineage>
</organism>
<dbReference type="Pfam" id="PF01814">
    <property type="entry name" value="Hemerythrin"/>
    <property type="match status" value="1"/>
</dbReference>
<name>A0A6B2JFU3_9RHOB</name>
<evidence type="ECO:0000256" key="1">
    <source>
        <dbReference type="SAM" id="MobiDB-lite"/>
    </source>
</evidence>
<comment type="caution">
    <text evidence="3">The sequence shown here is derived from an EMBL/GenBank/DDBJ whole genome shotgun (WGS) entry which is preliminary data.</text>
</comment>
<dbReference type="InterPro" id="IPR053206">
    <property type="entry name" value="Dimeric_xanthone_biosynth"/>
</dbReference>
<feature type="region of interest" description="Disordered" evidence="1">
    <location>
        <begin position="1"/>
        <end position="30"/>
    </location>
</feature>
<protein>
    <submittedName>
        <fullName evidence="3">Hemerythrin domain-containing protein</fullName>
    </submittedName>
</protein>
<dbReference type="RefSeq" id="WP_163889842.1">
    <property type="nucleotide sequence ID" value="NZ_JAAFYS010000001.1"/>
</dbReference>
<evidence type="ECO:0000313" key="3">
    <source>
        <dbReference type="EMBL" id="NDU99942.1"/>
    </source>
</evidence>
<accession>A0A6B2JFU3</accession>
<reference evidence="3 4" key="1">
    <citation type="submission" date="2020-02" db="EMBL/GenBank/DDBJ databases">
        <title>Pseudoroseicyclus tamarix, sp. nov., isolated from offshore sediment of a Tamarix chinensis forest.</title>
        <authorList>
            <person name="Gai Y."/>
        </authorList>
    </citation>
    <scope>NUCLEOTIDE SEQUENCE [LARGE SCALE GENOMIC DNA]</scope>
    <source>
        <strain evidence="3 4">CLL3-39</strain>
    </source>
</reference>
<dbReference type="InterPro" id="IPR012312">
    <property type="entry name" value="Hemerythrin-like"/>
</dbReference>
<dbReference type="CDD" id="cd12108">
    <property type="entry name" value="Hr-like"/>
    <property type="match status" value="1"/>
</dbReference>
<evidence type="ECO:0000259" key="2">
    <source>
        <dbReference type="Pfam" id="PF01814"/>
    </source>
</evidence>
<keyword evidence="4" id="KW-1185">Reference proteome</keyword>
<feature type="domain" description="Hemerythrin-like" evidence="2">
    <location>
        <begin position="32"/>
        <end position="175"/>
    </location>
</feature>
<dbReference type="Gene3D" id="1.20.120.520">
    <property type="entry name" value="nmb1532 protein domain like"/>
    <property type="match status" value="1"/>
</dbReference>
<evidence type="ECO:0000313" key="4">
    <source>
        <dbReference type="Proteomes" id="UP000474757"/>
    </source>
</evidence>
<dbReference type="AlphaFoldDB" id="A0A6B2JFU3"/>